<feature type="coiled-coil region" evidence="1">
    <location>
        <begin position="27"/>
        <end position="66"/>
    </location>
</feature>
<proteinExistence type="predicted"/>
<evidence type="ECO:0000256" key="1">
    <source>
        <dbReference type="SAM" id="Coils"/>
    </source>
</evidence>
<organism evidence="2">
    <name type="scientific">marine sediment metagenome</name>
    <dbReference type="NCBI Taxonomy" id="412755"/>
    <lineage>
        <taxon>unclassified sequences</taxon>
        <taxon>metagenomes</taxon>
        <taxon>ecological metagenomes</taxon>
    </lineage>
</organism>
<sequence length="107" mass="12649">MIRRLSVYLLLGLAAGLLLFFFTQRIATNLKASLQTLQEQSQEQLEEQLNWEYENVNKRLIEQEEAYQYQLHLIEGFVDIVTEREADYLETMGHHSPEIQDQFPSVF</sequence>
<reference evidence="2" key="1">
    <citation type="journal article" date="2014" name="Front. Microbiol.">
        <title>High frequency of phylogenetically diverse reductive dehalogenase-homologous genes in deep subseafloor sedimentary metagenomes.</title>
        <authorList>
            <person name="Kawai M."/>
            <person name="Futagami T."/>
            <person name="Toyoda A."/>
            <person name="Takaki Y."/>
            <person name="Nishi S."/>
            <person name="Hori S."/>
            <person name="Arai W."/>
            <person name="Tsubouchi T."/>
            <person name="Morono Y."/>
            <person name="Uchiyama I."/>
            <person name="Ito T."/>
            <person name="Fujiyama A."/>
            <person name="Inagaki F."/>
            <person name="Takami H."/>
        </authorList>
    </citation>
    <scope>NUCLEOTIDE SEQUENCE</scope>
    <source>
        <strain evidence="2">Expedition CK06-06</strain>
    </source>
</reference>
<accession>X1QF67</accession>
<dbReference type="EMBL" id="BARW01002077">
    <property type="protein sequence ID" value="GAI67127.1"/>
    <property type="molecule type" value="Genomic_DNA"/>
</dbReference>
<gene>
    <name evidence="2" type="ORF">S12H4_06049</name>
</gene>
<comment type="caution">
    <text evidence="2">The sequence shown here is derived from an EMBL/GenBank/DDBJ whole genome shotgun (WGS) entry which is preliminary data.</text>
</comment>
<protein>
    <submittedName>
        <fullName evidence="2">Uncharacterized protein</fullName>
    </submittedName>
</protein>
<dbReference type="AlphaFoldDB" id="X1QF67"/>
<name>X1QF67_9ZZZZ</name>
<keyword evidence="1" id="KW-0175">Coiled coil</keyword>
<evidence type="ECO:0000313" key="2">
    <source>
        <dbReference type="EMBL" id="GAI67127.1"/>
    </source>
</evidence>